<proteinExistence type="predicted"/>
<evidence type="ECO:0000313" key="2">
    <source>
        <dbReference type="EMBL" id="KAL3681217.1"/>
    </source>
</evidence>
<name>A0ABD3GSR0_9MARC</name>
<evidence type="ECO:0000313" key="3">
    <source>
        <dbReference type="Proteomes" id="UP001633002"/>
    </source>
</evidence>
<feature type="region of interest" description="Disordered" evidence="1">
    <location>
        <begin position="33"/>
        <end position="59"/>
    </location>
</feature>
<dbReference type="AlphaFoldDB" id="A0ABD3GSR0"/>
<protein>
    <submittedName>
        <fullName evidence="2">Uncharacterized protein</fullName>
    </submittedName>
</protein>
<gene>
    <name evidence="2" type="ORF">R1sor_024173</name>
</gene>
<organism evidence="2 3">
    <name type="scientific">Riccia sorocarpa</name>
    <dbReference type="NCBI Taxonomy" id="122646"/>
    <lineage>
        <taxon>Eukaryota</taxon>
        <taxon>Viridiplantae</taxon>
        <taxon>Streptophyta</taxon>
        <taxon>Embryophyta</taxon>
        <taxon>Marchantiophyta</taxon>
        <taxon>Marchantiopsida</taxon>
        <taxon>Marchantiidae</taxon>
        <taxon>Marchantiales</taxon>
        <taxon>Ricciaceae</taxon>
        <taxon>Riccia</taxon>
    </lineage>
</organism>
<dbReference type="EMBL" id="JBJQOH010000007">
    <property type="protein sequence ID" value="KAL3681217.1"/>
    <property type="molecule type" value="Genomic_DNA"/>
</dbReference>
<dbReference type="Proteomes" id="UP001633002">
    <property type="component" value="Unassembled WGS sequence"/>
</dbReference>
<reference evidence="2 3" key="1">
    <citation type="submission" date="2024-09" db="EMBL/GenBank/DDBJ databases">
        <title>Chromosome-scale assembly of Riccia sorocarpa.</title>
        <authorList>
            <person name="Paukszto L."/>
        </authorList>
    </citation>
    <scope>NUCLEOTIDE SEQUENCE [LARGE SCALE GENOMIC DNA]</scope>
    <source>
        <strain evidence="2">LP-2024</strain>
        <tissue evidence="2">Aerial parts of the thallus</tissue>
    </source>
</reference>
<comment type="caution">
    <text evidence="2">The sequence shown here is derived from an EMBL/GenBank/DDBJ whole genome shotgun (WGS) entry which is preliminary data.</text>
</comment>
<evidence type="ECO:0000256" key="1">
    <source>
        <dbReference type="SAM" id="MobiDB-lite"/>
    </source>
</evidence>
<accession>A0ABD3GSR0</accession>
<sequence length="121" mass="13359">MEAEKVDEVKTNTPVAANVQGFQAWMLFTAQAGKEKSDEVSPNQRGSEAVGPEDKTRMPTLMQRWTEEGKSDDEIREVDLDLTKAANKLGRLCKTGVILQALESSSSRDRVVSSVRDTMSL</sequence>
<keyword evidence="3" id="KW-1185">Reference proteome</keyword>